<dbReference type="InterPro" id="IPR036045">
    <property type="entry name" value="Sec1-like_sf"/>
</dbReference>
<dbReference type="PANTHER" id="PTHR11679">
    <property type="entry name" value="VESICLE PROTEIN SORTING-ASSOCIATED"/>
    <property type="match status" value="1"/>
</dbReference>
<reference evidence="4" key="1">
    <citation type="submission" date="2016-06" db="UniProtKB">
        <authorList>
            <consortium name="WormBaseParasite"/>
        </authorList>
    </citation>
    <scope>IDENTIFICATION</scope>
</reference>
<dbReference type="Gene3D" id="3.90.830.10">
    <property type="entry name" value="Syntaxin Binding Protein 1, Chain A, domain 2"/>
    <property type="match status" value="1"/>
</dbReference>
<dbReference type="OrthoDB" id="10262287at2759"/>
<comment type="similarity">
    <text evidence="1">Belongs to the STXBP/unc-18/SEC1 family.</text>
</comment>
<dbReference type="Proteomes" id="UP000270296">
    <property type="component" value="Unassembled WGS sequence"/>
</dbReference>
<dbReference type="GO" id="GO:0016192">
    <property type="term" value="P:vesicle-mediated transport"/>
    <property type="evidence" value="ECO:0007669"/>
    <property type="project" value="InterPro"/>
</dbReference>
<proteinExistence type="inferred from homology"/>
<dbReference type="AlphaFoldDB" id="A0A183JB76"/>
<evidence type="ECO:0000313" key="2">
    <source>
        <dbReference type="EMBL" id="VDP54270.1"/>
    </source>
</evidence>
<evidence type="ECO:0000313" key="4">
    <source>
        <dbReference type="WBParaSite" id="SBAD_0001354001-mRNA-1"/>
    </source>
</evidence>
<gene>
    <name evidence="2" type="ORF">SBAD_LOCUS13124</name>
</gene>
<protein>
    <submittedName>
        <fullName evidence="4">Vacuolar protein sorting-associated protein 51 homolog</fullName>
    </submittedName>
</protein>
<dbReference type="WBParaSite" id="SBAD_0001354001-mRNA-1">
    <property type="protein sequence ID" value="SBAD_0001354001-mRNA-1"/>
    <property type="gene ID" value="SBAD_0001354001"/>
</dbReference>
<dbReference type="Pfam" id="PF00995">
    <property type="entry name" value="Sec1"/>
    <property type="match status" value="1"/>
</dbReference>
<evidence type="ECO:0000313" key="3">
    <source>
        <dbReference type="Proteomes" id="UP000270296"/>
    </source>
</evidence>
<name>A0A183JB76_9BILA</name>
<dbReference type="EMBL" id="UZAM01020351">
    <property type="protein sequence ID" value="VDP54270.1"/>
    <property type="molecule type" value="Genomic_DNA"/>
</dbReference>
<accession>A0A183JB76</accession>
<dbReference type="SUPFAM" id="SSF56815">
    <property type="entry name" value="Sec1/munc18-like (SM) proteins"/>
    <property type="match status" value="1"/>
</dbReference>
<keyword evidence="3" id="KW-1185">Reference proteome</keyword>
<sequence length="141" mass="15804">MLLSATAKFLKAKFSKEHSELASDESQAKPTDATGQSQTFVQTLNSSEDLYAELRNLNFNAVATVLREKVKNVSEQIEEKNRATTIMEYKEFVKKLPALQVLRSSVSVHTTVAEMVKEFTRSIHFLDTLKCEQGTLCACLV</sequence>
<dbReference type="InterPro" id="IPR043127">
    <property type="entry name" value="Sec-1-like_dom3a"/>
</dbReference>
<evidence type="ECO:0000256" key="1">
    <source>
        <dbReference type="ARBA" id="ARBA00009884"/>
    </source>
</evidence>
<dbReference type="InterPro" id="IPR001619">
    <property type="entry name" value="Sec1-like"/>
</dbReference>
<organism evidence="4">
    <name type="scientific">Soboliphyme baturini</name>
    <dbReference type="NCBI Taxonomy" id="241478"/>
    <lineage>
        <taxon>Eukaryota</taxon>
        <taxon>Metazoa</taxon>
        <taxon>Ecdysozoa</taxon>
        <taxon>Nematoda</taxon>
        <taxon>Enoplea</taxon>
        <taxon>Dorylaimia</taxon>
        <taxon>Dioctophymatida</taxon>
        <taxon>Dioctophymatoidea</taxon>
        <taxon>Soboliphymatidae</taxon>
        <taxon>Soboliphyme</taxon>
    </lineage>
</organism>
<reference evidence="2 3" key="2">
    <citation type="submission" date="2018-11" db="EMBL/GenBank/DDBJ databases">
        <authorList>
            <consortium name="Pathogen Informatics"/>
        </authorList>
    </citation>
    <scope>NUCLEOTIDE SEQUENCE [LARGE SCALE GENOMIC DNA]</scope>
</reference>